<comment type="similarity">
    <text evidence="3 6">Belongs to the BPG-independent phosphoglycerate mutase family. A-PGAM subfamily.</text>
</comment>
<evidence type="ECO:0000256" key="6">
    <source>
        <dbReference type="HAMAP-Rule" id="MF_01402"/>
    </source>
</evidence>
<dbReference type="InterPro" id="IPR023665">
    <property type="entry name" value="ApgAM_prokaryotes"/>
</dbReference>
<sequence>MDRGTFLKELAVETESKILLVVLDGLGGLPGEAGKTELEAAWTPNMDELAARSVLGLTHPISYGITPGSGPSHLALFGYDPLKYEIGRGVLENLGLDVELRKGDVAVRGNFCTVEERDGRLVVVDRRAGRIPTEKNRELCSRLQEAMSEIQGVEVLFTPGMEHRFALRLRGEGLAGCLEDTDPQHEGFEPLLLRATCPQGEKTVAVVEELLGRVRDVLKGEERANFVLLRGFSEVPHIPSMYELFKLRAAAIATYPMYRGLARLVGMDLLPVDGMRLEHELETLRRYWKDYTFFYFHVKKTDSYGEDGNFWAKVKVIEEFDRLLPKIMALDPQVLVITGDHSTPSKLKSHSWHPNPFLLYSPYVRWESGQVFSEKACARGALGQFPAMEALPLMLAHALKLKKFGA</sequence>
<feature type="domain" description="Metalloenzyme" evidence="7">
    <location>
        <begin position="17"/>
        <end position="395"/>
    </location>
</feature>
<evidence type="ECO:0000256" key="3">
    <source>
        <dbReference type="ARBA" id="ARBA00005524"/>
    </source>
</evidence>
<comment type="function">
    <text evidence="2 6">Catalyzes the interconversion of 2-phosphoglycerate and 3-phosphoglycerate.</text>
</comment>
<comment type="caution">
    <text evidence="8">The sequence shown here is derived from an EMBL/GenBank/DDBJ whole genome shotgun (WGS) entry which is preliminary data.</text>
</comment>
<dbReference type="Pfam" id="PF01676">
    <property type="entry name" value="Metalloenzyme"/>
    <property type="match status" value="1"/>
</dbReference>
<protein>
    <recommendedName>
        <fullName evidence="6">Probable 2,3-bisphosphoglycerate-independent phosphoglycerate mutase</fullName>
        <shortName evidence="6">BPG-independent PGAM</shortName>
        <shortName evidence="6">Phosphoglyceromutase</shortName>
        <shortName evidence="6">aPGAM</shortName>
        <ecNumber evidence="6">5.4.2.12</ecNumber>
    </recommendedName>
</protein>
<proteinExistence type="inferred from homology"/>
<evidence type="ECO:0000256" key="1">
    <source>
        <dbReference type="ARBA" id="ARBA00000370"/>
    </source>
</evidence>
<organism evidence="8">
    <name type="scientific">Thermosulfidibacter takaii</name>
    <dbReference type="NCBI Taxonomy" id="412593"/>
    <lineage>
        <taxon>Bacteria</taxon>
        <taxon>Pseudomonadati</taxon>
        <taxon>Thermosulfidibacterota</taxon>
        <taxon>Thermosulfidibacteria</taxon>
        <taxon>Thermosulfidibacterales</taxon>
        <taxon>Thermosulfidibacteraceae</taxon>
    </lineage>
</organism>
<accession>A0A7C0U673</accession>
<dbReference type="PIRSF" id="PIRSF006392">
    <property type="entry name" value="IPGAM_arch"/>
    <property type="match status" value="1"/>
</dbReference>
<dbReference type="SUPFAM" id="SSF53649">
    <property type="entry name" value="Alkaline phosphatase-like"/>
    <property type="match status" value="1"/>
</dbReference>
<dbReference type="NCBIfam" id="NF003160">
    <property type="entry name" value="PRK04135.1"/>
    <property type="match status" value="1"/>
</dbReference>
<dbReference type="InterPro" id="IPR006124">
    <property type="entry name" value="Metalloenzyme"/>
</dbReference>
<dbReference type="InterPro" id="IPR004456">
    <property type="entry name" value="Pglycerate_mutase_ApgM"/>
</dbReference>
<evidence type="ECO:0000313" key="8">
    <source>
        <dbReference type="EMBL" id="HDD53088.1"/>
    </source>
</evidence>
<dbReference type="EMBL" id="DQWS01000127">
    <property type="protein sequence ID" value="HDD53088.1"/>
    <property type="molecule type" value="Genomic_DNA"/>
</dbReference>
<comment type="pathway">
    <text evidence="6">Carbohydrate degradation; glycolysis; pyruvate from D-glyceraldehyde 3-phosphate: step 3/5.</text>
</comment>
<dbReference type="EC" id="5.4.2.12" evidence="6"/>
<dbReference type="GO" id="GO:0046872">
    <property type="term" value="F:metal ion binding"/>
    <property type="evidence" value="ECO:0007669"/>
    <property type="project" value="InterPro"/>
</dbReference>
<reference evidence="8" key="1">
    <citation type="journal article" date="2020" name="mSystems">
        <title>Genome- and Community-Level Interaction Insights into Carbon Utilization and Element Cycling Functions of Hydrothermarchaeota in Hydrothermal Sediment.</title>
        <authorList>
            <person name="Zhou Z."/>
            <person name="Liu Y."/>
            <person name="Xu W."/>
            <person name="Pan J."/>
            <person name="Luo Z.H."/>
            <person name="Li M."/>
        </authorList>
    </citation>
    <scope>NUCLEOTIDE SEQUENCE [LARGE SCALE GENOMIC DNA]</scope>
    <source>
        <strain evidence="8">HyVt-115</strain>
    </source>
</reference>
<dbReference type="AlphaFoldDB" id="A0A7C0U673"/>
<gene>
    <name evidence="6" type="primary">apgM</name>
    <name evidence="8" type="ORF">ENF32_03350</name>
</gene>
<keyword evidence="4 6" id="KW-0324">Glycolysis</keyword>
<evidence type="ECO:0000256" key="2">
    <source>
        <dbReference type="ARBA" id="ARBA00002315"/>
    </source>
</evidence>
<dbReference type="GO" id="GO:0006096">
    <property type="term" value="P:glycolytic process"/>
    <property type="evidence" value="ECO:0007669"/>
    <property type="project" value="UniProtKB-UniRule"/>
</dbReference>
<dbReference type="NCBIfam" id="TIGR00306">
    <property type="entry name" value="apgM"/>
    <property type="match status" value="1"/>
</dbReference>
<dbReference type="Gene3D" id="3.30.70.2130">
    <property type="entry name" value="Metalloenzyme domain"/>
    <property type="match status" value="1"/>
</dbReference>
<evidence type="ECO:0000259" key="7">
    <source>
        <dbReference type="Pfam" id="PF01676"/>
    </source>
</evidence>
<dbReference type="InterPro" id="IPR017850">
    <property type="entry name" value="Alkaline_phosphatase_core_sf"/>
</dbReference>
<dbReference type="UniPathway" id="UPA00109">
    <property type="reaction ID" value="UER00186"/>
</dbReference>
<dbReference type="HAMAP" id="MF_01402_B">
    <property type="entry name" value="ApgM_B"/>
    <property type="match status" value="1"/>
</dbReference>
<dbReference type="PANTHER" id="PTHR31209">
    <property type="entry name" value="COFACTOR-INDEPENDENT PHOSPHOGLYCERATE MUTASE"/>
    <property type="match status" value="1"/>
</dbReference>
<evidence type="ECO:0000256" key="4">
    <source>
        <dbReference type="ARBA" id="ARBA00023152"/>
    </source>
</evidence>
<dbReference type="InterPro" id="IPR042253">
    <property type="entry name" value="Pglycerate_mutase_ApgM_sf"/>
</dbReference>
<dbReference type="PANTHER" id="PTHR31209:SF0">
    <property type="entry name" value="METALLOENZYME DOMAIN-CONTAINING PROTEIN"/>
    <property type="match status" value="1"/>
</dbReference>
<evidence type="ECO:0000256" key="5">
    <source>
        <dbReference type="ARBA" id="ARBA00023235"/>
    </source>
</evidence>
<keyword evidence="5 6" id="KW-0413">Isomerase</keyword>
<dbReference type="GO" id="GO:0004619">
    <property type="term" value="F:phosphoglycerate mutase activity"/>
    <property type="evidence" value="ECO:0007669"/>
    <property type="project" value="UniProtKB-UniRule"/>
</dbReference>
<dbReference type="Pfam" id="PF10143">
    <property type="entry name" value="PhosphMutase"/>
    <property type="match status" value="1"/>
</dbReference>
<comment type="catalytic activity">
    <reaction evidence="1 6">
        <text>(2R)-2-phosphoglycerate = (2R)-3-phosphoglycerate</text>
        <dbReference type="Rhea" id="RHEA:15901"/>
        <dbReference type="ChEBI" id="CHEBI:58272"/>
        <dbReference type="ChEBI" id="CHEBI:58289"/>
        <dbReference type="EC" id="5.4.2.12"/>
    </reaction>
</comment>
<dbReference type="Gene3D" id="3.40.720.10">
    <property type="entry name" value="Alkaline Phosphatase, subunit A"/>
    <property type="match status" value="1"/>
</dbReference>
<dbReference type="CDD" id="cd16011">
    <property type="entry name" value="iPGM_like"/>
    <property type="match status" value="1"/>
</dbReference>
<name>A0A7C0U673_9BACT</name>
<dbReference type="Proteomes" id="UP000885690">
    <property type="component" value="Unassembled WGS sequence"/>
</dbReference>